<sequence>MPFTPDNSFIVRSREYGDGSEFNSSDDTLDIIPDHYVKRLWRRPAVPNVNGGLKDVYINKSPNSRDRSVAFSTVEEGNLFLVSKGDGDEIFMRVEWEGSSLKSMERSSITMDNRTTAIRDFLKASANLLSSSQSRSFVGPDHLEYKWKVVYCGHNPAYPDSRYLELRVKDSKVPIASSARLTARDGAFQDEAHPIYLAERGLQMIPWIVATHALAEKLLNAS</sequence>
<name>A0A9P7S403_9AGAR</name>
<dbReference type="AlphaFoldDB" id="A0A9P7S403"/>
<evidence type="ECO:0000313" key="3">
    <source>
        <dbReference type="Proteomes" id="UP001049176"/>
    </source>
</evidence>
<dbReference type="OrthoDB" id="3360976at2759"/>
<feature type="domain" description="DUF6593" evidence="1">
    <location>
        <begin position="82"/>
        <end position="218"/>
    </location>
</feature>
<reference evidence="2" key="1">
    <citation type="journal article" date="2021" name="Genome Biol. Evol.">
        <title>The assembled and annotated genome of the fairy-ring fungus Marasmius oreades.</title>
        <authorList>
            <person name="Hiltunen M."/>
            <person name="Ament-Velasquez S.L."/>
            <person name="Johannesson H."/>
        </authorList>
    </citation>
    <scope>NUCLEOTIDE SEQUENCE</scope>
    <source>
        <strain evidence="2">03SP1</strain>
    </source>
</reference>
<organism evidence="2 3">
    <name type="scientific">Marasmius oreades</name>
    <name type="common">fairy-ring Marasmius</name>
    <dbReference type="NCBI Taxonomy" id="181124"/>
    <lineage>
        <taxon>Eukaryota</taxon>
        <taxon>Fungi</taxon>
        <taxon>Dikarya</taxon>
        <taxon>Basidiomycota</taxon>
        <taxon>Agaricomycotina</taxon>
        <taxon>Agaricomycetes</taxon>
        <taxon>Agaricomycetidae</taxon>
        <taxon>Agaricales</taxon>
        <taxon>Marasmiineae</taxon>
        <taxon>Marasmiaceae</taxon>
        <taxon>Marasmius</taxon>
    </lineage>
</organism>
<dbReference type="InterPro" id="IPR046528">
    <property type="entry name" value="DUF6593"/>
</dbReference>
<dbReference type="KEGG" id="more:E1B28_005841"/>
<accession>A0A9P7S403</accession>
<dbReference type="Proteomes" id="UP001049176">
    <property type="component" value="Chromosome 3"/>
</dbReference>
<evidence type="ECO:0000259" key="1">
    <source>
        <dbReference type="Pfam" id="PF20236"/>
    </source>
</evidence>
<dbReference type="Pfam" id="PF20236">
    <property type="entry name" value="DUF6593"/>
    <property type="match status" value="1"/>
</dbReference>
<keyword evidence="3" id="KW-1185">Reference proteome</keyword>
<dbReference type="GeneID" id="66074917"/>
<gene>
    <name evidence="2" type="ORF">E1B28_005841</name>
</gene>
<proteinExistence type="predicted"/>
<comment type="caution">
    <text evidence="2">The sequence shown here is derived from an EMBL/GenBank/DDBJ whole genome shotgun (WGS) entry which is preliminary data.</text>
</comment>
<dbReference type="EMBL" id="CM032183">
    <property type="protein sequence ID" value="KAG7095051.1"/>
    <property type="molecule type" value="Genomic_DNA"/>
</dbReference>
<evidence type="ECO:0000313" key="2">
    <source>
        <dbReference type="EMBL" id="KAG7095051.1"/>
    </source>
</evidence>
<protein>
    <recommendedName>
        <fullName evidence="1">DUF6593 domain-containing protein</fullName>
    </recommendedName>
</protein>
<dbReference type="RefSeq" id="XP_043011521.1">
    <property type="nucleotide sequence ID" value="XM_043150434.1"/>
</dbReference>